<keyword evidence="2 3" id="KW-0408">Iron</keyword>
<dbReference type="Pfam" id="PF00067">
    <property type="entry name" value="p450"/>
    <property type="match status" value="1"/>
</dbReference>
<dbReference type="GO" id="GO:0016705">
    <property type="term" value="F:oxidoreductase activity, acting on paired donors, with incorporation or reduction of molecular oxygen"/>
    <property type="evidence" value="ECO:0007669"/>
    <property type="project" value="InterPro"/>
</dbReference>
<dbReference type="InterPro" id="IPR001128">
    <property type="entry name" value="Cyt_P450"/>
</dbReference>
<dbReference type="PROSITE" id="PS00086">
    <property type="entry name" value="CYTOCHROME_P450"/>
    <property type="match status" value="1"/>
</dbReference>
<protein>
    <recommendedName>
        <fullName evidence="6">Cytochrome P450</fullName>
    </recommendedName>
</protein>
<organism evidence="4 5">
    <name type="scientific">Symbiochloris irregularis</name>
    <dbReference type="NCBI Taxonomy" id="706552"/>
    <lineage>
        <taxon>Eukaryota</taxon>
        <taxon>Viridiplantae</taxon>
        <taxon>Chlorophyta</taxon>
        <taxon>core chlorophytes</taxon>
        <taxon>Trebouxiophyceae</taxon>
        <taxon>Trebouxiales</taxon>
        <taxon>Trebouxiaceae</taxon>
        <taxon>Symbiochloris</taxon>
    </lineage>
</organism>
<accession>A0AAW1P0L9</accession>
<comment type="caution">
    <text evidence="4">The sequence shown here is derived from an EMBL/GenBank/DDBJ whole genome shotgun (WGS) entry which is preliminary data.</text>
</comment>
<feature type="binding site" description="axial binding residue" evidence="2">
    <location>
        <position position="481"/>
    </location>
    <ligand>
        <name>heme</name>
        <dbReference type="ChEBI" id="CHEBI:30413"/>
    </ligand>
    <ligandPart>
        <name>Fe</name>
        <dbReference type="ChEBI" id="CHEBI:18248"/>
    </ligandPart>
</feature>
<gene>
    <name evidence="4" type="ORF">WJX73_008811</name>
</gene>
<evidence type="ECO:0000256" key="2">
    <source>
        <dbReference type="PIRSR" id="PIRSR602401-1"/>
    </source>
</evidence>
<dbReference type="PRINTS" id="PR00385">
    <property type="entry name" value="P450"/>
</dbReference>
<keyword evidence="3" id="KW-0503">Monooxygenase</keyword>
<keyword evidence="5" id="KW-1185">Reference proteome</keyword>
<dbReference type="Gene3D" id="1.10.630.10">
    <property type="entry name" value="Cytochrome P450"/>
    <property type="match status" value="1"/>
</dbReference>
<name>A0AAW1P0L9_9CHLO</name>
<comment type="cofactor">
    <cofactor evidence="2">
        <name>heme</name>
        <dbReference type="ChEBI" id="CHEBI:30413"/>
    </cofactor>
</comment>
<keyword evidence="2 3" id="KW-0479">Metal-binding</keyword>
<evidence type="ECO:0000313" key="4">
    <source>
        <dbReference type="EMBL" id="KAK9803553.1"/>
    </source>
</evidence>
<dbReference type="PRINTS" id="PR00463">
    <property type="entry name" value="EP450I"/>
</dbReference>
<dbReference type="InterPro" id="IPR050196">
    <property type="entry name" value="Cytochrome_P450_Monoox"/>
</dbReference>
<comment type="similarity">
    <text evidence="1 3">Belongs to the cytochrome P450 family.</text>
</comment>
<keyword evidence="3" id="KW-0560">Oxidoreductase</keyword>
<dbReference type="InterPro" id="IPR017972">
    <property type="entry name" value="Cyt_P450_CS"/>
</dbReference>
<dbReference type="EMBL" id="JALJOQ010000058">
    <property type="protein sequence ID" value="KAK9803553.1"/>
    <property type="molecule type" value="Genomic_DNA"/>
</dbReference>
<evidence type="ECO:0000256" key="1">
    <source>
        <dbReference type="ARBA" id="ARBA00010617"/>
    </source>
</evidence>
<dbReference type="SUPFAM" id="SSF48264">
    <property type="entry name" value="Cytochrome P450"/>
    <property type="match status" value="1"/>
</dbReference>
<dbReference type="PANTHER" id="PTHR24291:SF134">
    <property type="entry name" value="CAROTENE EPSILON-MONOOXYGENASE, CHLOROPLASTIC"/>
    <property type="match status" value="1"/>
</dbReference>
<dbReference type="InterPro" id="IPR002401">
    <property type="entry name" value="Cyt_P450_E_grp-I"/>
</dbReference>
<evidence type="ECO:0000256" key="3">
    <source>
        <dbReference type="RuleBase" id="RU000461"/>
    </source>
</evidence>
<dbReference type="CDD" id="cd11046">
    <property type="entry name" value="CYP97"/>
    <property type="match status" value="1"/>
</dbReference>
<dbReference type="InterPro" id="IPR036396">
    <property type="entry name" value="Cyt_P450_sf"/>
</dbReference>
<dbReference type="GO" id="GO:0009507">
    <property type="term" value="C:chloroplast"/>
    <property type="evidence" value="ECO:0007669"/>
    <property type="project" value="TreeGrafter"/>
</dbReference>
<dbReference type="GO" id="GO:0004497">
    <property type="term" value="F:monooxygenase activity"/>
    <property type="evidence" value="ECO:0007669"/>
    <property type="project" value="UniProtKB-KW"/>
</dbReference>
<reference evidence="4 5" key="1">
    <citation type="journal article" date="2024" name="Nat. Commun.">
        <title>Phylogenomics reveals the evolutionary origins of lichenization in chlorophyte algae.</title>
        <authorList>
            <person name="Puginier C."/>
            <person name="Libourel C."/>
            <person name="Otte J."/>
            <person name="Skaloud P."/>
            <person name="Haon M."/>
            <person name="Grisel S."/>
            <person name="Petersen M."/>
            <person name="Berrin J.G."/>
            <person name="Delaux P.M."/>
            <person name="Dal Grande F."/>
            <person name="Keller J."/>
        </authorList>
    </citation>
    <scope>NUCLEOTIDE SEQUENCE [LARGE SCALE GENOMIC DNA]</scope>
    <source>
        <strain evidence="4 5">SAG 2036</strain>
    </source>
</reference>
<dbReference type="Proteomes" id="UP001465755">
    <property type="component" value="Unassembled WGS sequence"/>
</dbReference>
<evidence type="ECO:0008006" key="6">
    <source>
        <dbReference type="Google" id="ProtNLM"/>
    </source>
</evidence>
<dbReference type="PANTHER" id="PTHR24291">
    <property type="entry name" value="CYTOCHROME P450 FAMILY 4"/>
    <property type="match status" value="1"/>
</dbReference>
<keyword evidence="2 3" id="KW-0349">Heme</keyword>
<proteinExistence type="inferred from homology"/>
<dbReference type="GO" id="GO:0005506">
    <property type="term" value="F:iron ion binding"/>
    <property type="evidence" value="ECO:0007669"/>
    <property type="project" value="InterPro"/>
</dbReference>
<dbReference type="GO" id="GO:0020037">
    <property type="term" value="F:heme binding"/>
    <property type="evidence" value="ECO:0007669"/>
    <property type="project" value="InterPro"/>
</dbReference>
<dbReference type="AlphaFoldDB" id="A0AAW1P0L9"/>
<evidence type="ECO:0000313" key="5">
    <source>
        <dbReference type="Proteomes" id="UP001465755"/>
    </source>
</evidence>
<sequence>MAPDRRARVQTRAQVVAEEEEIDLNESVQDERKKLIDAAGAGRSSMSPDWLTQLGRLWGGKADVPVADAKADDIKDLLGGALFKALYKWMLESGPVYLLPTGPISSFLVISDPAAAKHVLQATDNPKRPIYGKGLVAEVSKFLFGDGFAITEGDMWRVRRRDVQPALHKSYLDLMIAQVFGPSAHHLAQKLEYVAKSGQTIDMEACFSQLTLDVIGKSVFNYDFGALTNSSPLIQAVYTALKETESRSTDLLPLWKVPLLSNFVPRHRKATEAVALIRKTTEELIAKCRAMVDAEEQAKFKEEYINEGDPSVLRFLIASRVEVSAQQLRDDLLSMLVAGHETTGSALTWTLYLLAQNPECMTRAQQEADAVLGADGSVPLNLEAYNKLKYTLRCLAESMRLYPHPPVLLRRALVPDTLPGGYQVPQNQDVILSIYNIHHSADVWEHPHDFKPERFDLDAPAPTEANTGYRYIPFSGGPRKCVGDQFALMEAVIALAVVLKQYSFSVAPGHDPGMTTGATIHTANGMFMHVQKR</sequence>